<dbReference type="InterPro" id="IPR020904">
    <property type="entry name" value="Sc_DH/Rdtase_CS"/>
</dbReference>
<dbReference type="STRING" id="376427.SAMN04487954_102370"/>
<evidence type="ECO:0000256" key="1">
    <source>
        <dbReference type="ARBA" id="ARBA00006484"/>
    </source>
</evidence>
<dbReference type="Proteomes" id="UP000198525">
    <property type="component" value="Unassembled WGS sequence"/>
</dbReference>
<dbReference type="AlphaFoldDB" id="A0A1G8QDD2"/>
<dbReference type="FunFam" id="3.40.50.720:FF:000084">
    <property type="entry name" value="Short-chain dehydrogenase reductase"/>
    <property type="match status" value="1"/>
</dbReference>
<dbReference type="PANTHER" id="PTHR43639:SF1">
    <property type="entry name" value="SHORT-CHAIN DEHYDROGENASE_REDUCTASE FAMILY PROTEIN"/>
    <property type="match status" value="1"/>
</dbReference>
<keyword evidence="2" id="KW-0560">Oxidoreductase</keyword>
<organism evidence="3 4">
    <name type="scientific">Billgrantia gudaonensis</name>
    <dbReference type="NCBI Taxonomy" id="376427"/>
    <lineage>
        <taxon>Bacteria</taxon>
        <taxon>Pseudomonadati</taxon>
        <taxon>Pseudomonadota</taxon>
        <taxon>Gammaproteobacteria</taxon>
        <taxon>Oceanospirillales</taxon>
        <taxon>Halomonadaceae</taxon>
        <taxon>Billgrantia</taxon>
    </lineage>
</organism>
<accession>A0A1G8QDD2</accession>
<keyword evidence="4" id="KW-1185">Reference proteome</keyword>
<dbReference type="PRINTS" id="PR00080">
    <property type="entry name" value="SDRFAMILY"/>
</dbReference>
<dbReference type="EMBL" id="FNES01000002">
    <property type="protein sequence ID" value="SDJ02606.1"/>
    <property type="molecule type" value="Genomic_DNA"/>
</dbReference>
<proteinExistence type="inferred from homology"/>
<gene>
    <name evidence="3" type="ORF">SAMN04487954_102370</name>
</gene>
<dbReference type="GO" id="GO:0016491">
    <property type="term" value="F:oxidoreductase activity"/>
    <property type="evidence" value="ECO:0007669"/>
    <property type="project" value="UniProtKB-KW"/>
</dbReference>
<protein>
    <submittedName>
        <fullName evidence="3">3-oxoacyl-[acyl-carrier protein] reductase</fullName>
    </submittedName>
</protein>
<dbReference type="Pfam" id="PF13561">
    <property type="entry name" value="adh_short_C2"/>
    <property type="match status" value="1"/>
</dbReference>
<dbReference type="Gene3D" id="3.40.50.720">
    <property type="entry name" value="NAD(P)-binding Rossmann-like Domain"/>
    <property type="match status" value="1"/>
</dbReference>
<dbReference type="InterPro" id="IPR036291">
    <property type="entry name" value="NAD(P)-bd_dom_sf"/>
</dbReference>
<evidence type="ECO:0000256" key="2">
    <source>
        <dbReference type="ARBA" id="ARBA00023002"/>
    </source>
</evidence>
<dbReference type="PRINTS" id="PR00081">
    <property type="entry name" value="GDHRDH"/>
</dbReference>
<name>A0A1G8QDD2_9GAMM</name>
<dbReference type="CDD" id="cd05233">
    <property type="entry name" value="SDR_c"/>
    <property type="match status" value="1"/>
</dbReference>
<dbReference type="InterPro" id="IPR002347">
    <property type="entry name" value="SDR_fam"/>
</dbReference>
<reference evidence="3 4" key="1">
    <citation type="submission" date="2016-10" db="EMBL/GenBank/DDBJ databases">
        <authorList>
            <person name="de Groot N.N."/>
        </authorList>
    </citation>
    <scope>NUCLEOTIDE SEQUENCE [LARGE SCALE GENOMIC DNA]</scope>
    <source>
        <strain evidence="3 4">CGMCC 1.6133</strain>
    </source>
</reference>
<dbReference type="PROSITE" id="PS00061">
    <property type="entry name" value="ADH_SHORT"/>
    <property type="match status" value="1"/>
</dbReference>
<evidence type="ECO:0000313" key="3">
    <source>
        <dbReference type="EMBL" id="SDJ02606.1"/>
    </source>
</evidence>
<dbReference type="OrthoDB" id="9806974at2"/>
<evidence type="ECO:0000313" key="4">
    <source>
        <dbReference type="Proteomes" id="UP000198525"/>
    </source>
</evidence>
<dbReference type="SUPFAM" id="SSF51735">
    <property type="entry name" value="NAD(P)-binding Rossmann-fold domains"/>
    <property type="match status" value="1"/>
</dbReference>
<comment type="similarity">
    <text evidence="1">Belongs to the short-chain dehydrogenases/reductases (SDR) family.</text>
</comment>
<dbReference type="PANTHER" id="PTHR43639">
    <property type="entry name" value="OXIDOREDUCTASE, SHORT-CHAIN DEHYDROGENASE/REDUCTASE FAMILY (AFU_ORTHOLOGUE AFUA_5G02870)"/>
    <property type="match status" value="1"/>
</dbReference>
<dbReference type="RefSeq" id="WP_089683286.1">
    <property type="nucleotide sequence ID" value="NZ_FNES01000002.1"/>
</dbReference>
<sequence length="254" mass="26204">MLDEWKGKRVLVTGASRGIGAAVARQLGSLGAHVAVHYHASAAGAEAVAEEVRTAGGKAITVKGDVSRSTEATRVVDEAAEGLGGLDLLINNAGDMLGRVALDDIDDDRYDRVMDLNARSVVMASRAALPHFRHAGRGNIIHTGSIAARNGGGTGAGLYASAKGFVTTLTRNMAKELAGDDIRVNAVAPGVIATDFHERHSNDAQMEAARASIPMGRLGSAEDCVGAYVFLGSDALSGYVTGQVIEVNGGQLMP</sequence>